<dbReference type="SUPFAM" id="SSF100895">
    <property type="entry name" value="Kazal-type serine protease inhibitors"/>
    <property type="match status" value="1"/>
</dbReference>
<evidence type="ECO:0000256" key="8">
    <source>
        <dbReference type="RuleBase" id="RU362056"/>
    </source>
</evidence>
<feature type="transmembrane region" description="Helical" evidence="8">
    <location>
        <begin position="185"/>
        <end position="213"/>
    </location>
</feature>
<keyword evidence="3" id="KW-1003">Cell membrane</keyword>
<dbReference type="GO" id="GO:0006811">
    <property type="term" value="P:monoatomic ion transport"/>
    <property type="evidence" value="ECO:0007669"/>
    <property type="project" value="UniProtKB-KW"/>
</dbReference>
<dbReference type="HOGENOM" id="CLU_008954_4_1_1"/>
<keyword evidence="4 8" id="KW-0812">Transmembrane</keyword>
<evidence type="ECO:0000256" key="2">
    <source>
        <dbReference type="ARBA" id="ARBA00009657"/>
    </source>
</evidence>
<dbReference type="InterPro" id="IPR036259">
    <property type="entry name" value="MFS_trans_sf"/>
</dbReference>
<protein>
    <recommendedName>
        <fullName evidence="8">Solute carrier organic anion transporter family member</fullName>
    </recommendedName>
</protein>
<keyword evidence="7" id="KW-1015">Disulfide bond</keyword>
<evidence type="ECO:0000256" key="3">
    <source>
        <dbReference type="ARBA" id="ARBA00022475"/>
    </source>
</evidence>
<feature type="transmembrane region" description="Helical" evidence="8">
    <location>
        <begin position="349"/>
        <end position="367"/>
    </location>
</feature>
<feature type="domain" description="Kazal-like" evidence="9">
    <location>
        <begin position="407"/>
        <end position="461"/>
    </location>
</feature>
<dbReference type="PANTHER" id="PTHR11388">
    <property type="entry name" value="ORGANIC ANION TRANSPORTER"/>
    <property type="match status" value="1"/>
</dbReference>
<feature type="transmembrane region" description="Helical" evidence="8">
    <location>
        <begin position="12"/>
        <end position="32"/>
    </location>
</feature>
<feature type="transmembrane region" description="Helical" evidence="8">
    <location>
        <begin position="151"/>
        <end position="173"/>
    </location>
</feature>
<keyword evidence="11" id="KW-1185">Reference proteome</keyword>
<accession>H2XPR3</accession>
<evidence type="ECO:0000256" key="1">
    <source>
        <dbReference type="ARBA" id="ARBA00004651"/>
    </source>
</evidence>
<sequence length="577" mass="63474">FKESSNKLKKGMVIWFSSFEKFVFNVFCAILFKHLYNVIYQTYATTIERRYGLSASMIGLIVAGSDIGHLISLIPSALAASIFPRPILISCGGLLMAFGGALCCLPHFLCGLYVPLTHTMTNITQNLLEGEKNTLYSPQVKTELVAEVEAIFLLSTLLMGFGAGPVVTLHFSYIDDFAAPTKSPLYIAAVQTCSIIGVMFSYGIAGIASKLYVDIGRLNSENIALRPGDVQWVGAWWLGFIISSCGSFVFSLPLMCFKDESDFDLVFDEETNLLQSSNLECEINTNFVSDVIHPLQHILTNPAVSISLLSTIGWHFQPLTNGTFVLKYLQQEFLMSVSSSSLTVANRGAIIWLPAILGIPLGGYLYSKQNWSDRKAAWFIAVLMILSSIYYPAGCPTKDVIGLTTVTMETDKCANSCLCDNLTFDPVCGSDERTYVTPCHAGCNTMNADNNMKEPNFESCKCVGLLSENYSQSNVTAAINGFCTNKCSPSQLHIFVINFILRVLLLCMTYVPYGVFIMRSVRQTDKAVVIALKEIMGKLLGEIPGSILAGKLFDSCCQFWSKEESGGCQLYDLDLLR</sequence>
<reference evidence="11" key="1">
    <citation type="journal article" date="2002" name="Science">
        <title>The draft genome of Ciona intestinalis: insights into chordate and vertebrate origins.</title>
        <authorList>
            <person name="Dehal P."/>
            <person name="Satou Y."/>
            <person name="Campbell R.K."/>
            <person name="Chapman J."/>
            <person name="Degnan B."/>
            <person name="De Tomaso A."/>
            <person name="Davidson B."/>
            <person name="Di Gregorio A."/>
            <person name="Gelpke M."/>
            <person name="Goodstein D.M."/>
            <person name="Harafuji N."/>
            <person name="Hastings K.E."/>
            <person name="Ho I."/>
            <person name="Hotta K."/>
            <person name="Huang W."/>
            <person name="Kawashima T."/>
            <person name="Lemaire P."/>
            <person name="Martinez D."/>
            <person name="Meinertzhagen I.A."/>
            <person name="Necula S."/>
            <person name="Nonaka M."/>
            <person name="Putnam N."/>
            <person name="Rash S."/>
            <person name="Saiga H."/>
            <person name="Satake M."/>
            <person name="Terry A."/>
            <person name="Yamada L."/>
            <person name="Wang H.G."/>
            <person name="Awazu S."/>
            <person name="Azumi K."/>
            <person name="Boore J."/>
            <person name="Branno M."/>
            <person name="Chin-Bow S."/>
            <person name="DeSantis R."/>
            <person name="Doyle S."/>
            <person name="Francino P."/>
            <person name="Keys D.N."/>
            <person name="Haga S."/>
            <person name="Hayashi H."/>
            <person name="Hino K."/>
            <person name="Imai K.S."/>
            <person name="Inaba K."/>
            <person name="Kano S."/>
            <person name="Kobayashi K."/>
            <person name="Kobayashi M."/>
            <person name="Lee B.I."/>
            <person name="Makabe K.W."/>
            <person name="Manohar C."/>
            <person name="Matassi G."/>
            <person name="Medina M."/>
            <person name="Mochizuki Y."/>
            <person name="Mount S."/>
            <person name="Morishita T."/>
            <person name="Miura S."/>
            <person name="Nakayama A."/>
            <person name="Nishizaka S."/>
            <person name="Nomoto H."/>
            <person name="Ohta F."/>
            <person name="Oishi K."/>
            <person name="Rigoutsos I."/>
            <person name="Sano M."/>
            <person name="Sasaki A."/>
            <person name="Sasakura Y."/>
            <person name="Shoguchi E."/>
            <person name="Shin-i T."/>
            <person name="Spagnuolo A."/>
            <person name="Stainier D."/>
            <person name="Suzuki M.M."/>
            <person name="Tassy O."/>
            <person name="Takatori N."/>
            <person name="Tokuoka M."/>
            <person name="Yagi K."/>
            <person name="Yoshizaki F."/>
            <person name="Wada S."/>
            <person name="Zhang C."/>
            <person name="Hyatt P.D."/>
            <person name="Larimer F."/>
            <person name="Detter C."/>
            <person name="Doggett N."/>
            <person name="Glavina T."/>
            <person name="Hawkins T."/>
            <person name="Richardson P."/>
            <person name="Lucas S."/>
            <person name="Kohara Y."/>
            <person name="Levine M."/>
            <person name="Satoh N."/>
            <person name="Rokhsar D.S."/>
        </authorList>
    </citation>
    <scope>NUCLEOTIDE SEQUENCE [LARGE SCALE GENOMIC DNA]</scope>
</reference>
<evidence type="ECO:0000256" key="4">
    <source>
        <dbReference type="ARBA" id="ARBA00022692"/>
    </source>
</evidence>
<dbReference type="InterPro" id="IPR002350">
    <property type="entry name" value="Kazal_dom"/>
</dbReference>
<dbReference type="InterPro" id="IPR036058">
    <property type="entry name" value="Kazal_dom_sf"/>
</dbReference>
<dbReference type="NCBIfam" id="TIGR00805">
    <property type="entry name" value="oat"/>
    <property type="match status" value="1"/>
</dbReference>
<reference evidence="10" key="2">
    <citation type="journal article" date="2008" name="Genome Biol.">
        <title>Improved genome assembly and evidence-based global gene model set for the chordate Ciona intestinalis: new insight into intron and operon populations.</title>
        <authorList>
            <person name="Satou Y."/>
            <person name="Mineta K."/>
            <person name="Ogasawara M."/>
            <person name="Sasakura Y."/>
            <person name="Shoguchi E."/>
            <person name="Ueno K."/>
            <person name="Yamada L."/>
            <person name="Matsumoto J."/>
            <person name="Wasserscheid J."/>
            <person name="Dewar K."/>
            <person name="Wiley G.B."/>
            <person name="Macmil S.L."/>
            <person name="Roe B.A."/>
            <person name="Zeller R.W."/>
            <person name="Hastings K.E."/>
            <person name="Lemaire P."/>
            <person name="Lindquist E."/>
            <person name="Endo T."/>
            <person name="Hotta K."/>
            <person name="Inaba K."/>
        </authorList>
    </citation>
    <scope>NUCLEOTIDE SEQUENCE [LARGE SCALE GENOMIC DNA]</scope>
    <source>
        <strain evidence="10">wild type</strain>
    </source>
</reference>
<keyword evidence="8" id="KW-0813">Transport</keyword>
<evidence type="ECO:0000313" key="11">
    <source>
        <dbReference type="Proteomes" id="UP000008144"/>
    </source>
</evidence>
<organism evidence="10 11">
    <name type="scientific">Ciona intestinalis</name>
    <name type="common">Transparent sea squirt</name>
    <name type="synonym">Ascidia intestinalis</name>
    <dbReference type="NCBI Taxonomy" id="7719"/>
    <lineage>
        <taxon>Eukaryota</taxon>
        <taxon>Metazoa</taxon>
        <taxon>Chordata</taxon>
        <taxon>Tunicata</taxon>
        <taxon>Ascidiacea</taxon>
        <taxon>Phlebobranchia</taxon>
        <taxon>Cionidae</taxon>
        <taxon>Ciona</taxon>
    </lineage>
</organism>
<dbReference type="EMBL" id="EAAA01000385">
    <property type="status" value="NOT_ANNOTATED_CDS"/>
    <property type="molecule type" value="Genomic_DNA"/>
</dbReference>
<evidence type="ECO:0000256" key="5">
    <source>
        <dbReference type="ARBA" id="ARBA00022989"/>
    </source>
</evidence>
<comment type="similarity">
    <text evidence="2 8">Belongs to the organo anion transporter (TC 2.A.60) family.</text>
</comment>
<dbReference type="GO" id="GO:0016323">
    <property type="term" value="C:basolateral plasma membrane"/>
    <property type="evidence" value="ECO:0000318"/>
    <property type="project" value="GO_Central"/>
</dbReference>
<evidence type="ECO:0000313" key="10">
    <source>
        <dbReference type="Ensembl" id="ENSCINP00000031647.1"/>
    </source>
</evidence>
<dbReference type="Ensembl" id="ENSCINT00000034537.1">
    <property type="protein sequence ID" value="ENSCINP00000031647.1"/>
    <property type="gene ID" value="ENSCING00000020004.1"/>
</dbReference>
<name>H2XPR3_CIOIN</name>
<comment type="subcellular location">
    <subcellularLocation>
        <location evidence="1 8">Cell membrane</location>
        <topology evidence="1 8">Multi-pass membrane protein</topology>
    </subcellularLocation>
</comment>
<reference evidence="10" key="3">
    <citation type="submission" date="2025-08" db="UniProtKB">
        <authorList>
            <consortium name="Ensembl"/>
        </authorList>
    </citation>
    <scope>IDENTIFICATION</scope>
</reference>
<feature type="transmembrane region" description="Helical" evidence="8">
    <location>
        <begin position="376"/>
        <end position="393"/>
    </location>
</feature>
<dbReference type="PANTHER" id="PTHR11388:SF157">
    <property type="entry name" value="SOLUTE CARRIER ORGANIC ANION TRANSPORTER FAMILY MEMBER 2A1-LIKE"/>
    <property type="match status" value="1"/>
</dbReference>
<dbReference type="GeneTree" id="ENSGT01150000286901"/>
<dbReference type="Gene3D" id="1.20.1250.20">
    <property type="entry name" value="MFS general substrate transporter like domains"/>
    <property type="match status" value="1"/>
</dbReference>
<comment type="caution">
    <text evidence="8">Lacks conserved residue(s) required for the propagation of feature annotation.</text>
</comment>
<dbReference type="InParanoid" id="H2XPR3"/>
<evidence type="ECO:0000256" key="6">
    <source>
        <dbReference type="ARBA" id="ARBA00023136"/>
    </source>
</evidence>
<dbReference type="InterPro" id="IPR004156">
    <property type="entry name" value="OATP"/>
</dbReference>
<keyword evidence="6 8" id="KW-0472">Membrane</keyword>
<evidence type="ECO:0000259" key="9">
    <source>
        <dbReference type="PROSITE" id="PS51465"/>
    </source>
</evidence>
<dbReference type="GO" id="GO:0015347">
    <property type="term" value="F:sodium-independent organic anion transmembrane transporter activity"/>
    <property type="evidence" value="ECO:0000318"/>
    <property type="project" value="GO_Central"/>
</dbReference>
<dbReference type="Proteomes" id="UP000008144">
    <property type="component" value="Chromosome 1"/>
</dbReference>
<dbReference type="OMA" id="VINAGCE"/>
<dbReference type="CDD" id="cd17336">
    <property type="entry name" value="MFS_SLCO_OATP"/>
    <property type="match status" value="1"/>
</dbReference>
<reference evidence="10" key="4">
    <citation type="submission" date="2025-09" db="UniProtKB">
        <authorList>
            <consortium name="Ensembl"/>
        </authorList>
    </citation>
    <scope>IDENTIFICATION</scope>
</reference>
<proteinExistence type="inferred from homology"/>
<dbReference type="AlphaFoldDB" id="H2XPR3"/>
<keyword evidence="5 8" id="KW-1133">Transmembrane helix</keyword>
<dbReference type="Pfam" id="PF07648">
    <property type="entry name" value="Kazal_2"/>
    <property type="match status" value="1"/>
</dbReference>
<feature type="transmembrane region" description="Helical" evidence="8">
    <location>
        <begin position="234"/>
        <end position="255"/>
    </location>
</feature>
<evidence type="ECO:0000256" key="7">
    <source>
        <dbReference type="ARBA" id="ARBA00023157"/>
    </source>
</evidence>
<dbReference type="SUPFAM" id="SSF103473">
    <property type="entry name" value="MFS general substrate transporter"/>
    <property type="match status" value="1"/>
</dbReference>
<feature type="transmembrane region" description="Helical" evidence="8">
    <location>
        <begin position="53"/>
        <end position="75"/>
    </location>
</feature>
<feature type="transmembrane region" description="Helical" evidence="8">
    <location>
        <begin position="87"/>
        <end position="114"/>
    </location>
</feature>
<dbReference type="PROSITE" id="PS51465">
    <property type="entry name" value="KAZAL_2"/>
    <property type="match status" value="1"/>
</dbReference>
<feature type="transmembrane region" description="Helical" evidence="8">
    <location>
        <begin position="492"/>
        <end position="516"/>
    </location>
</feature>
<dbReference type="GO" id="GO:0043252">
    <property type="term" value="P:sodium-independent organic anion transport"/>
    <property type="evidence" value="ECO:0000318"/>
    <property type="project" value="GO_Central"/>
</dbReference>
<keyword evidence="8" id="KW-0406">Ion transport</keyword>
<dbReference type="Pfam" id="PF03137">
    <property type="entry name" value="OATP"/>
    <property type="match status" value="1"/>
</dbReference>